<dbReference type="Pfam" id="PF13460">
    <property type="entry name" value="NAD_binding_10"/>
    <property type="match status" value="1"/>
</dbReference>
<accession>A0A941HQ68</accession>
<reference evidence="2" key="1">
    <citation type="submission" date="2021-04" db="EMBL/GenBank/DDBJ databases">
        <title>Proteiniclasticum sedimins sp. nov., an obligate anaerobic bacterium isolated from anaerobic sludge.</title>
        <authorList>
            <person name="Liu J."/>
        </authorList>
    </citation>
    <scope>NUCLEOTIDE SEQUENCE</scope>
    <source>
        <strain evidence="2">BAD-10</strain>
    </source>
</reference>
<dbReference type="EMBL" id="JAGSCS010000008">
    <property type="protein sequence ID" value="MBR0576149.1"/>
    <property type="molecule type" value="Genomic_DNA"/>
</dbReference>
<organism evidence="2 3">
    <name type="scientific">Proteiniclasticum sediminis</name>
    <dbReference type="NCBI Taxonomy" id="2804028"/>
    <lineage>
        <taxon>Bacteria</taxon>
        <taxon>Bacillati</taxon>
        <taxon>Bacillota</taxon>
        <taxon>Clostridia</taxon>
        <taxon>Eubacteriales</taxon>
        <taxon>Clostridiaceae</taxon>
        <taxon>Proteiniclasticum</taxon>
    </lineage>
</organism>
<dbReference type="InterPro" id="IPR051606">
    <property type="entry name" value="Polyketide_Oxido-like"/>
</dbReference>
<evidence type="ECO:0000313" key="2">
    <source>
        <dbReference type="EMBL" id="MBR0576149.1"/>
    </source>
</evidence>
<keyword evidence="3" id="KW-1185">Reference proteome</keyword>
<proteinExistence type="predicted"/>
<evidence type="ECO:0000313" key="3">
    <source>
        <dbReference type="Proteomes" id="UP000675379"/>
    </source>
</evidence>
<gene>
    <name evidence="2" type="ORF">KCG48_07315</name>
</gene>
<dbReference type="SUPFAM" id="SSF51735">
    <property type="entry name" value="NAD(P)-binding Rossmann-fold domains"/>
    <property type="match status" value="1"/>
</dbReference>
<name>A0A941HQ68_9CLOT</name>
<dbReference type="GO" id="GO:0016646">
    <property type="term" value="F:oxidoreductase activity, acting on the CH-NH group of donors, NAD or NADP as acceptor"/>
    <property type="evidence" value="ECO:0007669"/>
    <property type="project" value="TreeGrafter"/>
</dbReference>
<dbReference type="Gene3D" id="3.40.50.720">
    <property type="entry name" value="NAD(P)-binding Rossmann-like Domain"/>
    <property type="match status" value="1"/>
</dbReference>
<dbReference type="AlphaFoldDB" id="A0A941HQ68"/>
<dbReference type="Proteomes" id="UP000675379">
    <property type="component" value="Unassembled WGS sequence"/>
</dbReference>
<dbReference type="RefSeq" id="WP_211800955.1">
    <property type="nucleotide sequence ID" value="NZ_JAGSCS010000008.1"/>
</dbReference>
<comment type="caution">
    <text evidence="2">The sequence shown here is derived from an EMBL/GenBank/DDBJ whole genome shotgun (WGS) entry which is preliminary data.</text>
</comment>
<feature type="domain" description="NAD(P)-binding" evidence="1">
    <location>
        <begin position="9"/>
        <end position="205"/>
    </location>
</feature>
<evidence type="ECO:0000259" key="1">
    <source>
        <dbReference type="Pfam" id="PF13460"/>
    </source>
</evidence>
<sequence length="217" mass="23491">MNKKIAIIGATGMIGSRVLMELIAREYVITAISRNPFDLPGSTLIIACEGDVMDSKVVTGHVKALENEVLISVINPDPAHPETFVEAARNLVKIAEDSGIDKLITVGGAGSLLLPDGTMLMDSPDFPESFKAIAKAHKEALEVYTSLEGNKFNWINVSPASQIHPDEKRGGYRIGKDNHLLQDASGRSFISAEDFASVVADLIEDETVRNQRITVAY</sequence>
<protein>
    <submittedName>
        <fullName evidence="2">NAD(P)H-binding protein</fullName>
    </submittedName>
</protein>
<dbReference type="InterPro" id="IPR036291">
    <property type="entry name" value="NAD(P)-bd_dom_sf"/>
</dbReference>
<dbReference type="PANTHER" id="PTHR43355">
    <property type="entry name" value="FLAVIN REDUCTASE (NADPH)"/>
    <property type="match status" value="1"/>
</dbReference>
<dbReference type="PANTHER" id="PTHR43355:SF2">
    <property type="entry name" value="FLAVIN REDUCTASE (NADPH)"/>
    <property type="match status" value="1"/>
</dbReference>
<dbReference type="InterPro" id="IPR016040">
    <property type="entry name" value="NAD(P)-bd_dom"/>
</dbReference>